<dbReference type="Gene3D" id="1.10.357.10">
    <property type="entry name" value="Tetracycline Repressor, domain 2"/>
    <property type="match status" value="1"/>
</dbReference>
<accession>A0A329QFX2</accession>
<proteinExistence type="predicted"/>
<dbReference type="EMBL" id="QMIG01000050">
    <property type="protein sequence ID" value="RAW09208.1"/>
    <property type="molecule type" value="Genomic_DNA"/>
</dbReference>
<comment type="caution">
    <text evidence="4">The sequence shown here is derived from an EMBL/GenBank/DDBJ whole genome shotgun (WGS) entry which is preliminary data.</text>
</comment>
<feature type="DNA-binding region" description="H-T-H motif" evidence="2">
    <location>
        <begin position="37"/>
        <end position="56"/>
    </location>
</feature>
<dbReference type="PANTHER" id="PTHR30055">
    <property type="entry name" value="HTH-TYPE TRANSCRIPTIONAL REGULATOR RUTR"/>
    <property type="match status" value="1"/>
</dbReference>
<gene>
    <name evidence="4" type="ORF">DPM12_22195</name>
</gene>
<evidence type="ECO:0000313" key="5">
    <source>
        <dbReference type="Proteomes" id="UP000250462"/>
    </source>
</evidence>
<dbReference type="InterPro" id="IPR050109">
    <property type="entry name" value="HTH-type_TetR-like_transc_reg"/>
</dbReference>
<dbReference type="InterPro" id="IPR036271">
    <property type="entry name" value="Tet_transcr_reg_TetR-rel_C_sf"/>
</dbReference>
<protein>
    <submittedName>
        <fullName evidence="4">TetR/AcrR family transcriptional regulator</fullName>
    </submittedName>
</protein>
<dbReference type="PROSITE" id="PS01081">
    <property type="entry name" value="HTH_TETR_1"/>
    <property type="match status" value="1"/>
</dbReference>
<dbReference type="SUPFAM" id="SSF48498">
    <property type="entry name" value="Tetracyclin repressor-like, C-terminal domain"/>
    <property type="match status" value="1"/>
</dbReference>
<organism evidence="4 5">
    <name type="scientific">Phytoactinopolyspora halophila</name>
    <dbReference type="NCBI Taxonomy" id="1981511"/>
    <lineage>
        <taxon>Bacteria</taxon>
        <taxon>Bacillati</taxon>
        <taxon>Actinomycetota</taxon>
        <taxon>Actinomycetes</taxon>
        <taxon>Jiangellales</taxon>
        <taxon>Jiangellaceae</taxon>
        <taxon>Phytoactinopolyspora</taxon>
    </lineage>
</organism>
<dbReference type="InterPro" id="IPR041583">
    <property type="entry name" value="TetR_C_31"/>
</dbReference>
<dbReference type="Proteomes" id="UP000250462">
    <property type="component" value="Unassembled WGS sequence"/>
</dbReference>
<dbReference type="InterPro" id="IPR009057">
    <property type="entry name" value="Homeodomain-like_sf"/>
</dbReference>
<dbReference type="InterPro" id="IPR001647">
    <property type="entry name" value="HTH_TetR"/>
</dbReference>
<dbReference type="PRINTS" id="PR00455">
    <property type="entry name" value="HTHTETR"/>
</dbReference>
<keyword evidence="1 2" id="KW-0238">DNA-binding</keyword>
<name>A0A329QFX2_9ACTN</name>
<evidence type="ECO:0000313" key="4">
    <source>
        <dbReference type="EMBL" id="RAW09208.1"/>
    </source>
</evidence>
<sequence length="206" mass="22470">MVMAMPRVSEAHLNARRDQILEAAWRCFARNGFPGTSMQDIFTESGLSAGAVYRYFPSKLELVKATTEHVSQIADDAFDSVVRSEPIPPPDTCVRLVVDALGRIDQLQEADLTGVALHMWSEALREPAIGAAVEAVGINVRRRWAEVATRWQAAGYIAGDADPDDVARLFYGIMAGYIIQKCVIGDATPDQYVAGLSALLPADFSR</sequence>
<evidence type="ECO:0000256" key="2">
    <source>
        <dbReference type="PROSITE-ProRule" id="PRU00335"/>
    </source>
</evidence>
<dbReference type="InterPro" id="IPR023772">
    <property type="entry name" value="DNA-bd_HTH_TetR-type_CS"/>
</dbReference>
<dbReference type="PROSITE" id="PS50977">
    <property type="entry name" value="HTH_TETR_2"/>
    <property type="match status" value="1"/>
</dbReference>
<dbReference type="SUPFAM" id="SSF46689">
    <property type="entry name" value="Homeodomain-like"/>
    <property type="match status" value="1"/>
</dbReference>
<keyword evidence="5" id="KW-1185">Reference proteome</keyword>
<feature type="domain" description="HTH tetR-type" evidence="3">
    <location>
        <begin position="14"/>
        <end position="74"/>
    </location>
</feature>
<dbReference type="GO" id="GO:0003700">
    <property type="term" value="F:DNA-binding transcription factor activity"/>
    <property type="evidence" value="ECO:0007669"/>
    <property type="project" value="TreeGrafter"/>
</dbReference>
<evidence type="ECO:0000259" key="3">
    <source>
        <dbReference type="PROSITE" id="PS50977"/>
    </source>
</evidence>
<evidence type="ECO:0000256" key="1">
    <source>
        <dbReference type="ARBA" id="ARBA00023125"/>
    </source>
</evidence>
<dbReference type="Pfam" id="PF00440">
    <property type="entry name" value="TetR_N"/>
    <property type="match status" value="1"/>
</dbReference>
<dbReference type="GO" id="GO:0000976">
    <property type="term" value="F:transcription cis-regulatory region binding"/>
    <property type="evidence" value="ECO:0007669"/>
    <property type="project" value="TreeGrafter"/>
</dbReference>
<dbReference type="AlphaFoldDB" id="A0A329QFX2"/>
<dbReference type="PANTHER" id="PTHR30055:SF229">
    <property type="entry name" value="HTH-TYPE TRANSCRIPTIONAL REPRESSOR RV1474C"/>
    <property type="match status" value="1"/>
</dbReference>
<dbReference type="Pfam" id="PF17940">
    <property type="entry name" value="TetR_C_31"/>
    <property type="match status" value="1"/>
</dbReference>
<reference evidence="4 5" key="1">
    <citation type="submission" date="2018-06" db="EMBL/GenBank/DDBJ databases">
        <title>Phytoactinopolyspora halophila sp. nov., a novel halophilic actinomycete isolated from a saline soil in China.</title>
        <authorList>
            <person name="Tang S.-K."/>
        </authorList>
    </citation>
    <scope>NUCLEOTIDE SEQUENCE [LARGE SCALE GENOMIC DNA]</scope>
    <source>
        <strain evidence="4 5">YIM 96934</strain>
    </source>
</reference>